<sequence>MQQNSTALSEQTCPCQSGQTYAECCEPLHRQSAFAQNAEQLMRSRYSAYVLKKIDYIVQTTVPSQQALLDKNALLQWAEQTQWCGLEIIEHQANLDKTHSAVEFKAFFNNGEHQVHHEKSLFVFIDHRWYFADPTVKLPTMKQSCICGSGKKFKHCCGEMLCQFYSEI</sequence>
<dbReference type="InterPro" id="IPR023006">
    <property type="entry name" value="YchJ-like"/>
</dbReference>
<proteinExistence type="inferred from homology"/>
<evidence type="ECO:0000313" key="5">
    <source>
        <dbReference type="Proteomes" id="UP000254496"/>
    </source>
</evidence>
<name>A0AB38H725_9PAST</name>
<dbReference type="NCBIfam" id="NF002486">
    <property type="entry name" value="PRK01752.1"/>
    <property type="match status" value="1"/>
</dbReference>
<dbReference type="Proteomes" id="UP000254496">
    <property type="component" value="Unassembled WGS sequence"/>
</dbReference>
<dbReference type="RefSeq" id="WP_115072528.1">
    <property type="nucleotide sequence ID" value="NZ_UGHE01000002.1"/>
</dbReference>
<organism evidence="4 5">
    <name type="scientific">Canicola haemoglobinophilus</name>
    <dbReference type="NCBI Taxonomy" id="733"/>
    <lineage>
        <taxon>Bacteria</taxon>
        <taxon>Pseudomonadati</taxon>
        <taxon>Pseudomonadota</taxon>
        <taxon>Gammaproteobacteria</taxon>
        <taxon>Pasteurellales</taxon>
        <taxon>Pasteurellaceae</taxon>
        <taxon>Canicola</taxon>
    </lineage>
</organism>
<dbReference type="PANTHER" id="PTHR33747">
    <property type="entry name" value="UPF0225 PROTEIN SCO1677"/>
    <property type="match status" value="1"/>
</dbReference>
<dbReference type="InterPro" id="IPR048469">
    <property type="entry name" value="YchJ-like_M"/>
</dbReference>
<dbReference type="EMBL" id="UGHJ01000001">
    <property type="protein sequence ID" value="STO67768.1"/>
    <property type="molecule type" value="Genomic_DNA"/>
</dbReference>
<accession>A0AB38H725</accession>
<dbReference type="Pfam" id="PF17775">
    <property type="entry name" value="YchJ_M-like"/>
    <property type="match status" value="1"/>
</dbReference>
<reference evidence="4 5" key="1">
    <citation type="submission" date="2018-06" db="EMBL/GenBank/DDBJ databases">
        <authorList>
            <consortium name="Pathogen Informatics"/>
            <person name="Doyle S."/>
        </authorList>
    </citation>
    <scope>NUCLEOTIDE SEQUENCE [LARGE SCALE GENOMIC DNA]</scope>
    <source>
        <strain evidence="4 5">NCTC8540</strain>
    </source>
</reference>
<dbReference type="AlphaFoldDB" id="A0AB38H725"/>
<dbReference type="PANTHER" id="PTHR33747:SF1">
    <property type="entry name" value="ADENYLATE CYCLASE-ASSOCIATED CAP C-TERMINAL DOMAIN-CONTAINING PROTEIN"/>
    <property type="match status" value="1"/>
</dbReference>
<dbReference type="Pfam" id="PF02810">
    <property type="entry name" value="SEC-C"/>
    <property type="match status" value="2"/>
</dbReference>
<dbReference type="SUPFAM" id="SSF103642">
    <property type="entry name" value="Sec-C motif"/>
    <property type="match status" value="1"/>
</dbReference>
<comment type="similarity">
    <text evidence="1 2">Belongs to the UPF0225 family.</text>
</comment>
<dbReference type="InterPro" id="IPR032710">
    <property type="entry name" value="NTF2-like_dom_sf"/>
</dbReference>
<dbReference type="NCBIfam" id="NF002449">
    <property type="entry name" value="PRK01617.1"/>
    <property type="match status" value="1"/>
</dbReference>
<dbReference type="Gene3D" id="3.10.450.50">
    <property type="match status" value="1"/>
</dbReference>
<evidence type="ECO:0000259" key="3">
    <source>
        <dbReference type="Pfam" id="PF17775"/>
    </source>
</evidence>
<dbReference type="InterPro" id="IPR004027">
    <property type="entry name" value="SEC_C_motif"/>
</dbReference>
<dbReference type="SUPFAM" id="SSF54427">
    <property type="entry name" value="NTF2-like"/>
    <property type="match status" value="1"/>
</dbReference>
<feature type="domain" description="YchJ-like middle NTF2-like" evidence="3">
    <location>
        <begin position="37"/>
        <end position="133"/>
    </location>
</feature>
<protein>
    <recommendedName>
        <fullName evidence="2">UPF0225 protein NCTC8540_00237</fullName>
    </recommendedName>
</protein>
<evidence type="ECO:0000313" key="4">
    <source>
        <dbReference type="EMBL" id="STO67768.1"/>
    </source>
</evidence>
<evidence type="ECO:0000256" key="2">
    <source>
        <dbReference type="HAMAP-Rule" id="MF_00612"/>
    </source>
</evidence>
<dbReference type="HAMAP" id="MF_00612">
    <property type="entry name" value="UPF0225"/>
    <property type="match status" value="1"/>
</dbReference>
<gene>
    <name evidence="4" type="primary">ychJ</name>
    <name evidence="4" type="ORF">NCTC8540_00237</name>
</gene>
<evidence type="ECO:0000256" key="1">
    <source>
        <dbReference type="ARBA" id="ARBA00010839"/>
    </source>
</evidence>
<comment type="caution">
    <text evidence="4">The sequence shown here is derived from an EMBL/GenBank/DDBJ whole genome shotgun (WGS) entry which is preliminary data.</text>
</comment>